<dbReference type="OrthoDB" id="8966538at2"/>
<comment type="caution">
    <text evidence="1">The sequence shown here is derived from an EMBL/GenBank/DDBJ whole genome shotgun (WGS) entry which is preliminary data.</text>
</comment>
<dbReference type="RefSeq" id="WP_006159679.1">
    <property type="nucleotide sequence ID" value="NZ_AHJE01000051.1"/>
</dbReference>
<evidence type="ECO:0000313" key="2">
    <source>
        <dbReference type="Proteomes" id="UP000005808"/>
    </source>
</evidence>
<evidence type="ECO:0008006" key="3">
    <source>
        <dbReference type="Google" id="ProtNLM"/>
    </source>
</evidence>
<dbReference type="PATRIC" id="fig|1127483.3.peg.4232"/>
<reference evidence="1 2" key="1">
    <citation type="journal article" date="2012" name="J. Bacteriol.">
        <title>De Novo Genome Project of Cupriavidus basilensis OR16.</title>
        <authorList>
            <person name="Cserhati M."/>
            <person name="Kriszt B."/>
            <person name="Szoboszlay S."/>
            <person name="Toth A."/>
            <person name="Szabo I."/>
            <person name="Tancsics A."/>
            <person name="Nagy I."/>
            <person name="Horvath B."/>
            <person name="Nagy I."/>
            <person name="Kukolya J."/>
        </authorList>
    </citation>
    <scope>NUCLEOTIDE SEQUENCE [LARGE SCALE GENOMIC DNA]</scope>
    <source>
        <strain evidence="1 2">OR16</strain>
    </source>
</reference>
<dbReference type="AlphaFoldDB" id="H1S8C5"/>
<organism evidence="1 2">
    <name type="scientific">Cupriavidus basilensis OR16</name>
    <dbReference type="NCBI Taxonomy" id="1127483"/>
    <lineage>
        <taxon>Bacteria</taxon>
        <taxon>Pseudomonadati</taxon>
        <taxon>Pseudomonadota</taxon>
        <taxon>Betaproteobacteria</taxon>
        <taxon>Burkholderiales</taxon>
        <taxon>Burkholderiaceae</taxon>
        <taxon>Cupriavidus</taxon>
    </lineage>
</organism>
<proteinExistence type="predicted"/>
<name>H1S8C5_9BURK</name>
<dbReference type="Pfam" id="PF07363">
    <property type="entry name" value="DUF1484"/>
    <property type="match status" value="1"/>
</dbReference>
<gene>
    <name evidence="1" type="ORF">OR16_21141</name>
</gene>
<dbReference type="InterPro" id="IPR009957">
    <property type="entry name" value="DUF1484"/>
</dbReference>
<evidence type="ECO:0000313" key="1">
    <source>
        <dbReference type="EMBL" id="EHP41245.1"/>
    </source>
</evidence>
<dbReference type="EMBL" id="AHJE01000051">
    <property type="protein sequence ID" value="EHP41245.1"/>
    <property type="molecule type" value="Genomic_DNA"/>
</dbReference>
<protein>
    <recommendedName>
        <fullName evidence="3">DUF1484 domain-containing protein</fullName>
    </recommendedName>
</protein>
<dbReference type="Proteomes" id="UP000005808">
    <property type="component" value="Unassembled WGS sequence"/>
</dbReference>
<sequence length="112" mass="12457">MSKSNRSAHTLALFRQRDLIAQLLSQINPTNKRAKAQLGAAVTQIHSLGDCIRETTQDSCSELLDVSAGLDGILKLLDLQRDKSPEHYSLYCLLTPLKRQLDDALSNVHDML</sequence>
<accession>H1S8C5</accession>